<feature type="domain" description="CCHC-type" evidence="3">
    <location>
        <begin position="94"/>
        <end position="109"/>
    </location>
</feature>
<accession>A0A1B0B9Y3</accession>
<reference evidence="4" key="2">
    <citation type="submission" date="2020-05" db="UniProtKB">
        <authorList>
            <consortium name="EnsemblMetazoa"/>
        </authorList>
    </citation>
    <scope>IDENTIFICATION</scope>
    <source>
        <strain evidence="4">IAEA</strain>
    </source>
</reference>
<keyword evidence="2" id="KW-0175">Coiled coil</keyword>
<dbReference type="AlphaFoldDB" id="A0A1B0B9Y3"/>
<sequence>MKTHAYEVYQQIDGEINAVQEKVDDALSQFDARLNALEEKVTKVMRTAAKQQLGVGDSASKIEAPSIDDASNVLCAECPKRQNKNKRPKATVGKCNNCGKVWHIARECKFRRSDSHLSLHTNSKAWVQHKYHIKEDKWRKLPGDCGGQKHVEKVVVISKCRKDCEGCMPEEHNAKEIPLSTGSR</sequence>
<dbReference type="VEuPathDB" id="VectorBase:GPPI023465"/>
<dbReference type="PROSITE" id="PS50158">
    <property type="entry name" value="ZF_CCHC"/>
    <property type="match status" value="1"/>
</dbReference>
<dbReference type="EMBL" id="JXJN01010635">
    <property type="status" value="NOT_ANNOTATED_CDS"/>
    <property type="molecule type" value="Genomic_DNA"/>
</dbReference>
<dbReference type="Proteomes" id="UP000092460">
    <property type="component" value="Unassembled WGS sequence"/>
</dbReference>
<feature type="coiled-coil region" evidence="2">
    <location>
        <begin position="9"/>
        <end position="47"/>
    </location>
</feature>
<evidence type="ECO:0000256" key="1">
    <source>
        <dbReference type="PROSITE-ProRule" id="PRU00047"/>
    </source>
</evidence>
<organism evidence="4 5">
    <name type="scientific">Glossina palpalis gambiensis</name>
    <dbReference type="NCBI Taxonomy" id="67801"/>
    <lineage>
        <taxon>Eukaryota</taxon>
        <taxon>Metazoa</taxon>
        <taxon>Ecdysozoa</taxon>
        <taxon>Arthropoda</taxon>
        <taxon>Hexapoda</taxon>
        <taxon>Insecta</taxon>
        <taxon>Pterygota</taxon>
        <taxon>Neoptera</taxon>
        <taxon>Endopterygota</taxon>
        <taxon>Diptera</taxon>
        <taxon>Brachycera</taxon>
        <taxon>Muscomorpha</taxon>
        <taxon>Hippoboscoidea</taxon>
        <taxon>Glossinidae</taxon>
        <taxon>Glossina</taxon>
    </lineage>
</organism>
<evidence type="ECO:0000313" key="4">
    <source>
        <dbReference type="EnsemblMetazoa" id="GPPI023465-PA"/>
    </source>
</evidence>
<dbReference type="GO" id="GO:0008270">
    <property type="term" value="F:zinc ion binding"/>
    <property type="evidence" value="ECO:0007669"/>
    <property type="project" value="UniProtKB-KW"/>
</dbReference>
<dbReference type="STRING" id="67801.A0A1B0B9Y3"/>
<keyword evidence="5" id="KW-1185">Reference proteome</keyword>
<evidence type="ECO:0000313" key="5">
    <source>
        <dbReference type="Proteomes" id="UP000092460"/>
    </source>
</evidence>
<proteinExistence type="predicted"/>
<keyword evidence="1" id="KW-0863">Zinc-finger</keyword>
<dbReference type="EnsemblMetazoa" id="GPPI023465-RA">
    <property type="protein sequence ID" value="GPPI023465-PA"/>
    <property type="gene ID" value="GPPI023465"/>
</dbReference>
<reference evidence="5" key="1">
    <citation type="submission" date="2015-01" db="EMBL/GenBank/DDBJ databases">
        <authorList>
            <person name="Aksoy S."/>
            <person name="Warren W."/>
            <person name="Wilson R.K."/>
        </authorList>
    </citation>
    <scope>NUCLEOTIDE SEQUENCE [LARGE SCALE GENOMIC DNA]</scope>
    <source>
        <strain evidence="5">IAEA</strain>
    </source>
</reference>
<name>A0A1B0B9Y3_9MUSC</name>
<evidence type="ECO:0000259" key="3">
    <source>
        <dbReference type="PROSITE" id="PS50158"/>
    </source>
</evidence>
<keyword evidence="1" id="KW-0862">Zinc</keyword>
<dbReference type="GO" id="GO:0003676">
    <property type="term" value="F:nucleic acid binding"/>
    <property type="evidence" value="ECO:0007669"/>
    <property type="project" value="InterPro"/>
</dbReference>
<dbReference type="InterPro" id="IPR001878">
    <property type="entry name" value="Znf_CCHC"/>
</dbReference>
<evidence type="ECO:0000256" key="2">
    <source>
        <dbReference type="SAM" id="Coils"/>
    </source>
</evidence>
<protein>
    <recommendedName>
        <fullName evidence="3">CCHC-type domain-containing protein</fullName>
    </recommendedName>
</protein>
<keyword evidence="1" id="KW-0479">Metal-binding</keyword>